<dbReference type="Pfam" id="PF00196">
    <property type="entry name" value="GerE"/>
    <property type="match status" value="1"/>
</dbReference>
<reference evidence="8 9" key="1">
    <citation type="submission" date="2016-12" db="EMBL/GenBank/DDBJ databases">
        <title>Genomic comparison of strains in the 'Actinomyces naeslundii' group.</title>
        <authorList>
            <person name="Mughal S.R."/>
            <person name="Do T."/>
            <person name="Gilbert S.C."/>
            <person name="Witherden E.A."/>
            <person name="Didelot X."/>
            <person name="Beighton D."/>
        </authorList>
    </citation>
    <scope>NUCLEOTIDE SEQUENCE [LARGE SCALE GENOMIC DNA]</scope>
    <source>
        <strain evidence="8 9">P6N</strain>
    </source>
</reference>
<dbReference type="AlphaFoldDB" id="A0A1Q8VGD9"/>
<dbReference type="RefSeq" id="WP_075419158.1">
    <property type="nucleotide sequence ID" value="NZ_MSKL01000036.1"/>
</dbReference>
<evidence type="ECO:0000256" key="2">
    <source>
        <dbReference type="ARBA" id="ARBA00023015"/>
    </source>
</evidence>
<dbReference type="SUPFAM" id="SSF52172">
    <property type="entry name" value="CheY-like"/>
    <property type="match status" value="1"/>
</dbReference>
<dbReference type="CDD" id="cd06170">
    <property type="entry name" value="LuxR_C_like"/>
    <property type="match status" value="1"/>
</dbReference>
<dbReference type="SMART" id="SM00448">
    <property type="entry name" value="REC"/>
    <property type="match status" value="1"/>
</dbReference>
<dbReference type="Proteomes" id="UP000186394">
    <property type="component" value="Unassembled WGS sequence"/>
</dbReference>
<dbReference type="PANTHER" id="PTHR43214:SF24">
    <property type="entry name" value="TRANSCRIPTIONAL REGULATORY PROTEIN NARL-RELATED"/>
    <property type="match status" value="1"/>
</dbReference>
<dbReference type="PRINTS" id="PR00038">
    <property type="entry name" value="HTHLUXR"/>
</dbReference>
<feature type="domain" description="Response regulatory" evidence="7">
    <location>
        <begin position="3"/>
        <end position="120"/>
    </location>
</feature>
<dbReference type="GO" id="GO:0006355">
    <property type="term" value="P:regulation of DNA-templated transcription"/>
    <property type="evidence" value="ECO:0007669"/>
    <property type="project" value="InterPro"/>
</dbReference>
<dbReference type="InterPro" id="IPR000792">
    <property type="entry name" value="Tscrpt_reg_LuxR_C"/>
</dbReference>
<evidence type="ECO:0000313" key="8">
    <source>
        <dbReference type="EMBL" id="OLO47124.1"/>
    </source>
</evidence>
<dbReference type="InterPro" id="IPR011006">
    <property type="entry name" value="CheY-like_superfamily"/>
</dbReference>
<comment type="caution">
    <text evidence="8">The sequence shown here is derived from an EMBL/GenBank/DDBJ whole genome shotgun (WGS) entry which is preliminary data.</text>
</comment>
<evidence type="ECO:0000256" key="1">
    <source>
        <dbReference type="ARBA" id="ARBA00022553"/>
    </source>
</evidence>
<dbReference type="EMBL" id="MSKL01000036">
    <property type="protein sequence ID" value="OLO47124.1"/>
    <property type="molecule type" value="Genomic_DNA"/>
</dbReference>
<gene>
    <name evidence="8" type="ORF">BKH28_12755</name>
</gene>
<evidence type="ECO:0000256" key="4">
    <source>
        <dbReference type="ARBA" id="ARBA00023163"/>
    </source>
</evidence>
<dbReference type="SUPFAM" id="SSF46894">
    <property type="entry name" value="C-terminal effector domain of the bipartite response regulators"/>
    <property type="match status" value="1"/>
</dbReference>
<sequence>MIRLVIADDQAVVRAGLSVILGAEEDIEVVGEAADGAEAIALARELRPDVVCMDIRMPGTDGIAATRAIVSDPDLDVDVLILTTFDVDDDVLASLEAGAAGFLLKGADEDTLLGAVRSVAAGEGTLDQRVTRRILRELSRRGSRGALAEADTGAQHQYTDRAADAGGASGHVSHAGPASVDVALTSRELEVLRLLAQGMSNGEMAAHLYVEPTTIKYHLTGLMQKTGSRDRLQTVLWGIRAGLVRP</sequence>
<feature type="domain" description="HTH luxR-type" evidence="6">
    <location>
        <begin position="177"/>
        <end position="242"/>
    </location>
</feature>
<dbReference type="Gene3D" id="3.40.50.2300">
    <property type="match status" value="1"/>
</dbReference>
<dbReference type="CDD" id="cd17535">
    <property type="entry name" value="REC_NarL-like"/>
    <property type="match status" value="1"/>
</dbReference>
<organism evidence="8 9">
    <name type="scientific">Actinomyces oris</name>
    <dbReference type="NCBI Taxonomy" id="544580"/>
    <lineage>
        <taxon>Bacteria</taxon>
        <taxon>Bacillati</taxon>
        <taxon>Actinomycetota</taxon>
        <taxon>Actinomycetes</taxon>
        <taxon>Actinomycetales</taxon>
        <taxon>Actinomycetaceae</taxon>
        <taxon>Actinomyces</taxon>
    </lineage>
</organism>
<dbReference type="InterPro" id="IPR058245">
    <property type="entry name" value="NreC/VraR/RcsB-like_REC"/>
</dbReference>
<dbReference type="PROSITE" id="PS50043">
    <property type="entry name" value="HTH_LUXR_2"/>
    <property type="match status" value="1"/>
</dbReference>
<dbReference type="GO" id="GO:0000160">
    <property type="term" value="P:phosphorelay signal transduction system"/>
    <property type="evidence" value="ECO:0007669"/>
    <property type="project" value="InterPro"/>
</dbReference>
<dbReference type="InterPro" id="IPR001789">
    <property type="entry name" value="Sig_transdc_resp-reg_receiver"/>
</dbReference>
<dbReference type="OrthoDB" id="9808843at2"/>
<keyword evidence="4" id="KW-0804">Transcription</keyword>
<evidence type="ECO:0000259" key="7">
    <source>
        <dbReference type="PROSITE" id="PS50110"/>
    </source>
</evidence>
<dbReference type="PANTHER" id="PTHR43214">
    <property type="entry name" value="TWO-COMPONENT RESPONSE REGULATOR"/>
    <property type="match status" value="1"/>
</dbReference>
<proteinExistence type="predicted"/>
<dbReference type="SMART" id="SM00421">
    <property type="entry name" value="HTH_LUXR"/>
    <property type="match status" value="1"/>
</dbReference>
<keyword evidence="2" id="KW-0805">Transcription regulation</keyword>
<dbReference type="Pfam" id="PF00072">
    <property type="entry name" value="Response_reg"/>
    <property type="match status" value="1"/>
</dbReference>
<dbReference type="PROSITE" id="PS50110">
    <property type="entry name" value="RESPONSE_REGULATORY"/>
    <property type="match status" value="1"/>
</dbReference>
<evidence type="ECO:0000313" key="9">
    <source>
        <dbReference type="Proteomes" id="UP000186394"/>
    </source>
</evidence>
<dbReference type="InterPro" id="IPR039420">
    <property type="entry name" value="WalR-like"/>
</dbReference>
<feature type="modified residue" description="4-aspartylphosphate" evidence="5">
    <location>
        <position position="54"/>
    </location>
</feature>
<evidence type="ECO:0000259" key="6">
    <source>
        <dbReference type="PROSITE" id="PS50043"/>
    </source>
</evidence>
<evidence type="ECO:0000256" key="5">
    <source>
        <dbReference type="PROSITE-ProRule" id="PRU00169"/>
    </source>
</evidence>
<name>A0A1Q8VGD9_9ACTO</name>
<keyword evidence="3 8" id="KW-0238">DNA-binding</keyword>
<dbReference type="InterPro" id="IPR016032">
    <property type="entry name" value="Sig_transdc_resp-reg_C-effctor"/>
</dbReference>
<accession>A0A1Q8VGD9</accession>
<protein>
    <submittedName>
        <fullName evidence="8">DNA-binding response regulator</fullName>
    </submittedName>
</protein>
<dbReference type="GO" id="GO:0003677">
    <property type="term" value="F:DNA binding"/>
    <property type="evidence" value="ECO:0007669"/>
    <property type="project" value="UniProtKB-KW"/>
</dbReference>
<keyword evidence="1 5" id="KW-0597">Phosphoprotein</keyword>
<evidence type="ECO:0000256" key="3">
    <source>
        <dbReference type="ARBA" id="ARBA00023125"/>
    </source>
</evidence>